<proteinExistence type="predicted"/>
<dbReference type="Pfam" id="PF13524">
    <property type="entry name" value="Glyco_trans_1_2"/>
    <property type="match status" value="1"/>
</dbReference>
<organism evidence="2 3">
    <name type="scientific">Idiomarina fontislapidosi</name>
    <dbReference type="NCBI Taxonomy" id="263723"/>
    <lineage>
        <taxon>Bacteria</taxon>
        <taxon>Pseudomonadati</taxon>
        <taxon>Pseudomonadota</taxon>
        <taxon>Gammaproteobacteria</taxon>
        <taxon>Alteromonadales</taxon>
        <taxon>Idiomarinaceae</taxon>
        <taxon>Idiomarina</taxon>
    </lineage>
</organism>
<feature type="domain" description="Spore protein YkvP/CgeB glycosyl transferase-like" evidence="1">
    <location>
        <begin position="271"/>
        <end position="384"/>
    </location>
</feature>
<comment type="caution">
    <text evidence="2">The sequence shown here is derived from an EMBL/GenBank/DDBJ whole genome shotgun (WGS) entry which is preliminary data.</text>
</comment>
<accession>A0A432XR02</accession>
<dbReference type="RefSeq" id="WP_110576042.1">
    <property type="nucleotide sequence ID" value="NZ_PIPV01000013.1"/>
</dbReference>
<gene>
    <name evidence="2" type="ORF">CWE25_11945</name>
</gene>
<evidence type="ECO:0000313" key="2">
    <source>
        <dbReference type="EMBL" id="RUO51114.1"/>
    </source>
</evidence>
<dbReference type="Gene3D" id="3.40.50.2000">
    <property type="entry name" value="Glycogen Phosphorylase B"/>
    <property type="match status" value="3"/>
</dbReference>
<evidence type="ECO:0000259" key="1">
    <source>
        <dbReference type="Pfam" id="PF13524"/>
    </source>
</evidence>
<dbReference type="OrthoDB" id="9802649at2"/>
<reference evidence="3" key="1">
    <citation type="journal article" date="2018" name="Front. Microbiol.">
        <title>Genome-Based Analysis Reveals the Taxonomy and Diversity of the Family Idiomarinaceae.</title>
        <authorList>
            <person name="Liu Y."/>
            <person name="Lai Q."/>
            <person name="Shao Z."/>
        </authorList>
    </citation>
    <scope>NUCLEOTIDE SEQUENCE [LARGE SCALE GENOMIC DNA]</scope>
    <source>
        <strain evidence="3">F23</strain>
    </source>
</reference>
<dbReference type="SUPFAM" id="SSF53756">
    <property type="entry name" value="UDP-Glycosyltransferase/glycogen phosphorylase"/>
    <property type="match status" value="2"/>
</dbReference>
<keyword evidence="3" id="KW-1185">Reference proteome</keyword>
<sequence>MSEQVKSQQQNPRKILVCGNPDLNYIDGSSIWAQTIALVFAEIPGAQVDFVAKSTPKRFELYSELQNHSSINIIDGTQPEYWQGSKPQRLTMPMMGDLTIKLHKENQYDHIIIRGFDIATHLIRDLNVLARCWMYLTDIPQKVEELGSDQKLIMSTIASHCAALLCQTQGFAELWEKATPKLDSSKVFIYSPVIPDFEDNLITIEQRSQIAVYAGKFKGDWNTLEMSTSWPKVSRDVPAANLLMIGDKVHQEPTIPDYEQKMRQALEHTEGLQWLGALPRQEVQNHLKKAKVGLSWRADSMNDTVEYSTKILEYGGAGCAAILNRNSLHESLLGADYPLYANSEEEFKEKLKIALTDNAKTQIAADKLITLAKAHTFSQRVQDIGDWLTKVESKNSTRASYKKTKVLVAGHDLKFFTLLQNKLEKTGLFEFKIDQWQGHNKHSEKQSRKLLEWADVIFCEWCLGNIKWYSHNKHAHHRLVARFHAQENRANFMNEVKWESIDHISFVSNHTRDEAKENFPELPLEKTSIIHNLLDEDKFKPLKKTGEAAYTLGIVGVTPKSKRLDRAIDLLEALLQHDERFILRVKGKNPLDYPWLHRRPDEISYYQEIFERINSSELLRYKVIFDPPGDDVNEWFRMVGYILSPSDFESFHMAVGEGFLTGARPIIWSWKGASDIWGNHWVIKTLNDAKRDIMEGHRSETPASLLMDKMSSQKVSAQWQKVIQKS</sequence>
<dbReference type="AlphaFoldDB" id="A0A432XR02"/>
<dbReference type="Proteomes" id="UP000287330">
    <property type="component" value="Unassembled WGS sequence"/>
</dbReference>
<dbReference type="InterPro" id="IPR055259">
    <property type="entry name" value="YkvP/CgeB_Glyco_trans-like"/>
</dbReference>
<evidence type="ECO:0000313" key="3">
    <source>
        <dbReference type="Proteomes" id="UP000287330"/>
    </source>
</evidence>
<name>A0A432XR02_9GAMM</name>
<protein>
    <recommendedName>
        <fullName evidence="1">Spore protein YkvP/CgeB glycosyl transferase-like domain-containing protein</fullName>
    </recommendedName>
</protein>
<dbReference type="EMBL" id="PIPV01000013">
    <property type="protein sequence ID" value="RUO51114.1"/>
    <property type="molecule type" value="Genomic_DNA"/>
</dbReference>